<comment type="subcellular location">
    <subcellularLocation>
        <location evidence="1">Golgi apparatus membrane</location>
        <topology evidence="1">Single-pass type II membrane protein</topology>
    </subcellularLocation>
</comment>
<keyword evidence="3" id="KW-0328">Glycosyltransferase</keyword>
<feature type="domain" description="Exostosin GT47" evidence="7">
    <location>
        <begin position="48"/>
        <end position="387"/>
    </location>
</feature>
<evidence type="ECO:0000256" key="2">
    <source>
        <dbReference type="ARBA" id="ARBA00010271"/>
    </source>
</evidence>
<evidence type="ECO:0000256" key="4">
    <source>
        <dbReference type="ARBA" id="ARBA00022968"/>
    </source>
</evidence>
<dbReference type="PANTHER" id="PTHR11062">
    <property type="entry name" value="EXOSTOSIN HEPARAN SULFATE GLYCOSYLTRANSFERASE -RELATED"/>
    <property type="match status" value="1"/>
</dbReference>
<evidence type="ECO:0000259" key="7">
    <source>
        <dbReference type="Pfam" id="PF03016"/>
    </source>
</evidence>
<evidence type="ECO:0000313" key="9">
    <source>
        <dbReference type="EMBL" id="KAL2474387.1"/>
    </source>
</evidence>
<evidence type="ECO:0000256" key="5">
    <source>
        <dbReference type="ARBA" id="ARBA00023034"/>
    </source>
</evidence>
<dbReference type="InterPro" id="IPR004263">
    <property type="entry name" value="Exostosin"/>
</dbReference>
<dbReference type="InterPro" id="IPR013842">
    <property type="entry name" value="LepA_CTD"/>
</dbReference>
<keyword evidence="4" id="KW-0735">Signal-anchor</keyword>
<dbReference type="PANTHER" id="PTHR11062:SF219">
    <property type="entry name" value="XYLOGLUCAN GALACTOSYLTRANSFERASE XLT2-LIKE"/>
    <property type="match status" value="1"/>
</dbReference>
<keyword evidence="10" id="KW-1185">Reference proteome</keyword>
<dbReference type="Gene3D" id="3.30.70.240">
    <property type="match status" value="1"/>
</dbReference>
<gene>
    <name evidence="9" type="ORF">Adt_35123</name>
</gene>
<keyword evidence="5" id="KW-0333">Golgi apparatus</keyword>
<evidence type="ECO:0000256" key="3">
    <source>
        <dbReference type="ARBA" id="ARBA00022676"/>
    </source>
</evidence>
<dbReference type="GO" id="GO:0000139">
    <property type="term" value="C:Golgi membrane"/>
    <property type="evidence" value="ECO:0007669"/>
    <property type="project" value="UniProtKB-SubCell"/>
</dbReference>
<dbReference type="InterPro" id="IPR035647">
    <property type="entry name" value="EFG_III/V"/>
</dbReference>
<evidence type="ECO:0000313" key="10">
    <source>
        <dbReference type="Proteomes" id="UP001604336"/>
    </source>
</evidence>
<accession>A0ABD1QDU5</accession>
<dbReference type="SUPFAM" id="SSF54980">
    <property type="entry name" value="EF-G C-terminal domain-like"/>
    <property type="match status" value="1"/>
</dbReference>
<dbReference type="InterPro" id="IPR000640">
    <property type="entry name" value="EFG_V-like"/>
</dbReference>
<dbReference type="InterPro" id="IPR040911">
    <property type="entry name" value="Exostosin_GT47"/>
</dbReference>
<dbReference type="EMBL" id="JBFOLK010000011">
    <property type="protein sequence ID" value="KAL2474387.1"/>
    <property type="molecule type" value="Genomic_DNA"/>
</dbReference>
<dbReference type="Pfam" id="PF06421">
    <property type="entry name" value="LepA_C"/>
    <property type="match status" value="1"/>
</dbReference>
<feature type="domain" description="GTP-binding protein LepA C-terminal" evidence="8">
    <location>
        <begin position="529"/>
        <end position="577"/>
    </location>
</feature>
<reference evidence="10" key="1">
    <citation type="submission" date="2024-07" db="EMBL/GenBank/DDBJ databases">
        <title>Two chromosome-level genome assemblies of Korean endemic species Abeliophyllum distichum and Forsythia ovata (Oleaceae).</title>
        <authorList>
            <person name="Jang H."/>
        </authorList>
    </citation>
    <scope>NUCLEOTIDE SEQUENCE [LARGE SCALE GENOMIC DNA]</scope>
</reference>
<keyword evidence="3" id="KW-0808">Transferase</keyword>
<organism evidence="9 10">
    <name type="scientific">Abeliophyllum distichum</name>
    <dbReference type="NCBI Taxonomy" id="126358"/>
    <lineage>
        <taxon>Eukaryota</taxon>
        <taxon>Viridiplantae</taxon>
        <taxon>Streptophyta</taxon>
        <taxon>Embryophyta</taxon>
        <taxon>Tracheophyta</taxon>
        <taxon>Spermatophyta</taxon>
        <taxon>Magnoliopsida</taxon>
        <taxon>eudicotyledons</taxon>
        <taxon>Gunneridae</taxon>
        <taxon>Pentapetalae</taxon>
        <taxon>asterids</taxon>
        <taxon>lamiids</taxon>
        <taxon>Lamiales</taxon>
        <taxon>Oleaceae</taxon>
        <taxon>Forsythieae</taxon>
        <taxon>Abeliophyllum</taxon>
    </lineage>
</organism>
<comment type="similarity">
    <text evidence="2">Belongs to the glycosyltransferase 47 family.</text>
</comment>
<dbReference type="GO" id="GO:0016757">
    <property type="term" value="F:glycosyltransferase activity"/>
    <property type="evidence" value="ECO:0007669"/>
    <property type="project" value="UniProtKB-KW"/>
</dbReference>
<name>A0ABD1QDU5_9LAMI</name>
<comment type="caution">
    <text evidence="9">The sequence shown here is derived from an EMBL/GenBank/DDBJ whole genome shotgun (WGS) entry which is preliminary data.</text>
</comment>
<dbReference type="Proteomes" id="UP001604336">
    <property type="component" value="Unassembled WGS sequence"/>
</dbReference>
<dbReference type="InterPro" id="IPR038363">
    <property type="entry name" value="LepA_C_sf"/>
</dbReference>
<evidence type="ECO:0000256" key="1">
    <source>
        <dbReference type="ARBA" id="ARBA00004323"/>
    </source>
</evidence>
<dbReference type="Gene3D" id="3.30.70.2570">
    <property type="entry name" value="Elongation factor 4, C-terminal domain"/>
    <property type="match status" value="1"/>
</dbReference>
<proteinExistence type="inferred from homology"/>
<protein>
    <submittedName>
        <fullName evidence="9">Glycosyltransferase 18</fullName>
    </submittedName>
</protein>
<evidence type="ECO:0000259" key="8">
    <source>
        <dbReference type="Pfam" id="PF06421"/>
    </source>
</evidence>
<evidence type="ECO:0000259" key="6">
    <source>
        <dbReference type="Pfam" id="PF00679"/>
    </source>
</evidence>
<feature type="domain" description="Elongation factor EFG" evidence="6">
    <location>
        <begin position="469"/>
        <end position="526"/>
    </location>
</feature>
<dbReference type="Pfam" id="PF00679">
    <property type="entry name" value="EFG_C"/>
    <property type="match status" value="1"/>
</dbReference>
<dbReference type="AlphaFoldDB" id="A0ABD1QDU5"/>
<sequence>MPLCGDGAFVKTKSQLSEGLFRVGKRLFAKVLPISDEFQAPAPEDQTCKYGRIYVYELPSVLNKELLESCRDLDPWSSRCNAVSNGGFGPRATGLDGVVPKNLAPAWYWTDMYAAEVIYHDRMLNYKCRTLNQDEATAFYIPFYVGLAVGKYLWFNYTSKDRDRHSVMMLDWVKSQPPWIRSNGSDHFIMLGRLTWDFRRLTDSDSEWGTSFIYMPLMKNVLRLSVERSEWDPLEISVPYPTAFHPRSESDILQWQNSLRVRKRTSLFSFVGATRKKIKNDFRGVLMSYCKKESESCKVVDCSITQCYDGAPAILEAFLDSDFCLQPKGDGFTRRSMFDCMLAGSIPVYFWRGSFENQYEWHLPEDALTYSVFIYHNHVRNGTSIRKILEGYSREKVRKMREKIIDFLPKFLYGRSNSNLGNFTDAFDISMDGVLRRFKHQKASRGRIRMKTKVSSSLNKQTSHNTEDEIENQKGDLGQEAFMKYRLPLRKIIVDFYNELKSITYGYASFDYEDADYQASDLVKLDILLNGQPVDAVETIVHRLKAQCVGRELVEKLKKFIDRQMFEITIQAAIESKNLYPHLQYGFSNLGIQISEFVKSTSDLSKTSILTQALKAPKSELQVLGDLVDSITGAMLIDTNLDLHKVWKVFKPLLSPIVTPDNLQFPPCRELIELCDSLGYFIKSTIH</sequence>
<dbReference type="Pfam" id="PF03016">
    <property type="entry name" value="Exostosin_GT47"/>
    <property type="match status" value="1"/>
</dbReference>
<keyword evidence="4" id="KW-0812">Transmembrane</keyword>